<feature type="transmembrane region" description="Helical" evidence="1">
    <location>
        <begin position="28"/>
        <end position="44"/>
    </location>
</feature>
<name>A0A5B8CC47_SPHSA</name>
<sequence>MTRQMIFVCLLILSSLYAFARGGRPEQIAAATLVLGVLASIAFVQPSAARFRFVEAGILGVDLAMLGVFLALSFRSTRFWPIWIAGILGSEVVVHLTRAIVPDIVPEAYMEAAGFWSWVAQTMLIAATWRHRGRLRRNGSDDPWRTDC</sequence>
<reference evidence="3 4" key="1">
    <citation type="submission" date="2019-06" db="EMBL/GenBank/DDBJ databases">
        <title>Genome organization and adaptive potential of archetypical organophosphate degarding Sphingobium fuliginis ATCC 27551.</title>
        <authorList>
            <person name="Sarwar A."/>
            <person name="Parthasarathy S."/>
            <person name="Singh C."/>
            <person name="Siddavattam D."/>
        </authorList>
    </citation>
    <scope>NUCLEOTIDE SEQUENCE [LARGE SCALE GENOMIC DNA]</scope>
    <source>
        <strain evidence="3 4">ATCC 27551</strain>
    </source>
</reference>
<evidence type="ECO:0000313" key="3">
    <source>
        <dbReference type="EMBL" id="QDC36879.1"/>
    </source>
</evidence>
<feature type="transmembrane region" description="Helical" evidence="1">
    <location>
        <begin position="56"/>
        <end position="74"/>
    </location>
</feature>
<dbReference type="EMBL" id="CP041016">
    <property type="protein sequence ID" value="QDC36879.1"/>
    <property type="molecule type" value="Genomic_DNA"/>
</dbReference>
<feature type="signal peptide" evidence="2">
    <location>
        <begin position="1"/>
        <end position="20"/>
    </location>
</feature>
<organism evidence="3 4">
    <name type="scientific">Sphingobium fuliginis ATCC 27551</name>
    <dbReference type="NCBI Taxonomy" id="1208342"/>
    <lineage>
        <taxon>Bacteria</taxon>
        <taxon>Pseudomonadati</taxon>
        <taxon>Pseudomonadota</taxon>
        <taxon>Alphaproteobacteria</taxon>
        <taxon>Sphingomonadales</taxon>
        <taxon>Sphingomonadaceae</taxon>
        <taxon>Sphingobium</taxon>
    </lineage>
</organism>
<dbReference type="RefSeq" id="WP_140041863.1">
    <property type="nucleotide sequence ID" value="NZ_CP041016.1"/>
</dbReference>
<keyword evidence="1" id="KW-0472">Membrane</keyword>
<evidence type="ECO:0000256" key="2">
    <source>
        <dbReference type="SAM" id="SignalP"/>
    </source>
</evidence>
<evidence type="ECO:0000313" key="4">
    <source>
        <dbReference type="Proteomes" id="UP000311469"/>
    </source>
</evidence>
<proteinExistence type="predicted"/>
<feature type="chain" id="PRO_5023101625" description="Integral membrane protein" evidence="2">
    <location>
        <begin position="21"/>
        <end position="148"/>
    </location>
</feature>
<keyword evidence="2" id="KW-0732">Signal</keyword>
<protein>
    <recommendedName>
        <fullName evidence="5">Integral membrane protein</fullName>
    </recommendedName>
</protein>
<dbReference type="KEGG" id="sufl:FIL70_06210"/>
<keyword evidence="1" id="KW-0812">Transmembrane</keyword>
<keyword evidence="1" id="KW-1133">Transmembrane helix</keyword>
<evidence type="ECO:0008006" key="5">
    <source>
        <dbReference type="Google" id="ProtNLM"/>
    </source>
</evidence>
<evidence type="ECO:0000256" key="1">
    <source>
        <dbReference type="SAM" id="Phobius"/>
    </source>
</evidence>
<dbReference type="Proteomes" id="UP000311469">
    <property type="component" value="Chromosome cSF1"/>
</dbReference>
<feature type="transmembrane region" description="Helical" evidence="1">
    <location>
        <begin position="108"/>
        <end position="129"/>
    </location>
</feature>
<gene>
    <name evidence="3" type="ORF">FIL70_06210</name>
</gene>
<accession>A0A5B8CC47</accession>
<dbReference type="AlphaFoldDB" id="A0A5B8CC47"/>